<reference evidence="18 19" key="1">
    <citation type="submission" date="2020-08" db="EMBL/GenBank/DDBJ databases">
        <authorList>
            <person name="Seo M.-J."/>
        </authorList>
    </citation>
    <scope>NUCLEOTIDE SEQUENCE [LARGE SCALE GENOMIC DNA]</scope>
    <source>
        <strain evidence="18 19">KIGAM211</strain>
    </source>
</reference>
<evidence type="ECO:0000259" key="16">
    <source>
        <dbReference type="Pfam" id="PF02875"/>
    </source>
</evidence>
<keyword evidence="11 14" id="KW-0131">Cell cycle</keyword>
<sequence length="478" mass="49654">MRVPVPDTILPADRLGRVHFVGIGGAGLSGIARIMLARGLAVSGSDGTDSPTLEALRGLGAEVHLGHAAEHVHDVDTLVVSTAVREDNPEYVEAVRQGLRVLPRSAALAAVMAGRRVVAVAGTHGKTTTTSLLTVALQAAGADPTYAVGGDLAQTGTNAQEGGGDLFVAEADESDGAFLVYRPYAAVVTNVEADHLDNWGTEEAYRAAFAEFADRIDPGGLLVCVVDDDGARDLAAYARGRGLTVVGVGESADADVRATDLVFEGSTSRFTVHDGDVELGTLTLQIPGRHYVLDALAALTVGLRLGHDFDGLRRGLEGFTGTRRRMERKGEAAGVRVYDSYAHHPVEIAGDLQAARSVAGEGRVVVAYQPHLVSRTRIFGVAMGEALGAADEVVVLDVYLAREDADPEVTGALVAGAVPLPAERVAFVPDFDAVPAELVRRARPGDLVLTLGAGTVTQLGPRVLDLLATHDPAGGGDA</sequence>
<dbReference type="InterPro" id="IPR000713">
    <property type="entry name" value="Mur_ligase_N"/>
</dbReference>
<keyword evidence="10 14" id="KW-0573">Peptidoglycan synthesis</keyword>
<dbReference type="Pfam" id="PF08245">
    <property type="entry name" value="Mur_ligase_M"/>
    <property type="match status" value="1"/>
</dbReference>
<keyword evidence="12 14" id="KW-0961">Cell wall biogenesis/degradation</keyword>
<dbReference type="GO" id="GO:0005737">
    <property type="term" value="C:cytoplasm"/>
    <property type="evidence" value="ECO:0007669"/>
    <property type="project" value="UniProtKB-SubCell"/>
</dbReference>
<dbReference type="InterPro" id="IPR013221">
    <property type="entry name" value="Mur_ligase_cen"/>
</dbReference>
<feature type="domain" description="Mur ligase N-terminal catalytic" evidence="15">
    <location>
        <begin position="18"/>
        <end position="115"/>
    </location>
</feature>
<comment type="pathway">
    <text evidence="2 14">Cell wall biogenesis; peptidoglycan biosynthesis.</text>
</comment>
<evidence type="ECO:0000313" key="18">
    <source>
        <dbReference type="EMBL" id="MBB6626340.1"/>
    </source>
</evidence>
<dbReference type="Proteomes" id="UP000523955">
    <property type="component" value="Unassembled WGS sequence"/>
</dbReference>
<evidence type="ECO:0000256" key="11">
    <source>
        <dbReference type="ARBA" id="ARBA00023306"/>
    </source>
</evidence>
<dbReference type="EMBL" id="JACKXE010000001">
    <property type="protein sequence ID" value="MBB6626340.1"/>
    <property type="molecule type" value="Genomic_DNA"/>
</dbReference>
<evidence type="ECO:0000256" key="12">
    <source>
        <dbReference type="ARBA" id="ARBA00023316"/>
    </source>
</evidence>
<dbReference type="GO" id="GO:0051301">
    <property type="term" value="P:cell division"/>
    <property type="evidence" value="ECO:0007669"/>
    <property type="project" value="UniProtKB-KW"/>
</dbReference>
<evidence type="ECO:0000256" key="8">
    <source>
        <dbReference type="ARBA" id="ARBA00022840"/>
    </source>
</evidence>
<dbReference type="InterPro" id="IPR004101">
    <property type="entry name" value="Mur_ligase_C"/>
</dbReference>
<dbReference type="Gene3D" id="3.40.1190.10">
    <property type="entry name" value="Mur-like, catalytic domain"/>
    <property type="match status" value="1"/>
</dbReference>
<dbReference type="RefSeq" id="WP_185251627.1">
    <property type="nucleotide sequence ID" value="NZ_JACKXE010000001.1"/>
</dbReference>
<dbReference type="InterPro" id="IPR050061">
    <property type="entry name" value="MurCDEF_pg_biosynth"/>
</dbReference>
<dbReference type="GO" id="GO:0009252">
    <property type="term" value="P:peptidoglycan biosynthetic process"/>
    <property type="evidence" value="ECO:0007669"/>
    <property type="project" value="UniProtKB-UniRule"/>
</dbReference>
<evidence type="ECO:0000256" key="9">
    <source>
        <dbReference type="ARBA" id="ARBA00022960"/>
    </source>
</evidence>
<proteinExistence type="inferred from homology"/>
<feature type="binding site" evidence="14">
    <location>
        <begin position="122"/>
        <end position="128"/>
    </location>
    <ligand>
        <name>ATP</name>
        <dbReference type="ChEBI" id="CHEBI:30616"/>
    </ligand>
</feature>
<dbReference type="InterPro" id="IPR036615">
    <property type="entry name" value="Mur_ligase_C_dom_sf"/>
</dbReference>
<evidence type="ECO:0000256" key="1">
    <source>
        <dbReference type="ARBA" id="ARBA00004496"/>
    </source>
</evidence>
<dbReference type="InterPro" id="IPR036565">
    <property type="entry name" value="Mur-like_cat_sf"/>
</dbReference>
<keyword evidence="7 14" id="KW-0547">Nucleotide-binding</keyword>
<evidence type="ECO:0000256" key="7">
    <source>
        <dbReference type="ARBA" id="ARBA00022741"/>
    </source>
</evidence>
<keyword evidence="5 14" id="KW-0436">Ligase</keyword>
<comment type="subcellular location">
    <subcellularLocation>
        <location evidence="1 14">Cytoplasm</location>
    </subcellularLocation>
</comment>
<dbReference type="Pfam" id="PF02875">
    <property type="entry name" value="Mur_ligase_C"/>
    <property type="match status" value="1"/>
</dbReference>
<name>A0A7X0V9J3_9ACTN</name>
<keyword evidence="9 14" id="KW-0133">Cell shape</keyword>
<dbReference type="SUPFAM" id="SSF51984">
    <property type="entry name" value="MurCD N-terminal domain"/>
    <property type="match status" value="1"/>
</dbReference>
<comment type="caution">
    <text evidence="18">The sequence shown here is derived from an EMBL/GenBank/DDBJ whole genome shotgun (WGS) entry which is preliminary data.</text>
</comment>
<feature type="domain" description="Mur ligase central" evidence="17">
    <location>
        <begin position="120"/>
        <end position="301"/>
    </location>
</feature>
<evidence type="ECO:0000256" key="4">
    <source>
        <dbReference type="ARBA" id="ARBA00022490"/>
    </source>
</evidence>
<dbReference type="GO" id="GO:0071555">
    <property type="term" value="P:cell wall organization"/>
    <property type="evidence" value="ECO:0007669"/>
    <property type="project" value="UniProtKB-KW"/>
</dbReference>
<dbReference type="SUPFAM" id="SSF53623">
    <property type="entry name" value="MurD-like peptide ligases, catalytic domain"/>
    <property type="match status" value="1"/>
</dbReference>
<comment type="function">
    <text evidence="14">Cell wall formation.</text>
</comment>
<dbReference type="SUPFAM" id="SSF53244">
    <property type="entry name" value="MurD-like peptide ligases, peptide-binding domain"/>
    <property type="match status" value="1"/>
</dbReference>
<dbReference type="Gene3D" id="3.40.50.720">
    <property type="entry name" value="NAD(P)-binding Rossmann-like Domain"/>
    <property type="match status" value="1"/>
</dbReference>
<accession>A0A7X0V9J3</accession>
<dbReference type="AlphaFoldDB" id="A0A7X0V9J3"/>
<dbReference type="GO" id="GO:0008360">
    <property type="term" value="P:regulation of cell shape"/>
    <property type="evidence" value="ECO:0007669"/>
    <property type="project" value="UniProtKB-KW"/>
</dbReference>
<dbReference type="NCBIfam" id="TIGR01082">
    <property type="entry name" value="murC"/>
    <property type="match status" value="1"/>
</dbReference>
<keyword evidence="4 14" id="KW-0963">Cytoplasm</keyword>
<organism evidence="18 19">
    <name type="scientific">Nocardioides luti</name>
    <dbReference type="NCBI Taxonomy" id="2761101"/>
    <lineage>
        <taxon>Bacteria</taxon>
        <taxon>Bacillati</taxon>
        <taxon>Actinomycetota</taxon>
        <taxon>Actinomycetes</taxon>
        <taxon>Propionibacteriales</taxon>
        <taxon>Nocardioidaceae</taxon>
        <taxon>Nocardioides</taxon>
    </lineage>
</organism>
<feature type="domain" description="Mur ligase C-terminal" evidence="16">
    <location>
        <begin position="324"/>
        <end position="454"/>
    </location>
</feature>
<evidence type="ECO:0000256" key="13">
    <source>
        <dbReference type="ARBA" id="ARBA00047833"/>
    </source>
</evidence>
<evidence type="ECO:0000256" key="10">
    <source>
        <dbReference type="ARBA" id="ARBA00022984"/>
    </source>
</evidence>
<dbReference type="UniPathway" id="UPA00219"/>
<evidence type="ECO:0000313" key="19">
    <source>
        <dbReference type="Proteomes" id="UP000523955"/>
    </source>
</evidence>
<evidence type="ECO:0000259" key="17">
    <source>
        <dbReference type="Pfam" id="PF08245"/>
    </source>
</evidence>
<dbReference type="InterPro" id="IPR005758">
    <property type="entry name" value="UDP-N-AcMur_Ala_ligase_MurC"/>
</dbReference>
<protein>
    <recommendedName>
        <fullName evidence="3 14">UDP-N-acetylmuramate--L-alanine ligase</fullName>
        <ecNumber evidence="3 14">6.3.2.8</ecNumber>
    </recommendedName>
    <alternativeName>
        <fullName evidence="14">UDP-N-acetylmuramoyl-L-alanine synthetase</fullName>
    </alternativeName>
</protein>
<evidence type="ECO:0000259" key="15">
    <source>
        <dbReference type="Pfam" id="PF01225"/>
    </source>
</evidence>
<evidence type="ECO:0000256" key="14">
    <source>
        <dbReference type="HAMAP-Rule" id="MF_00046"/>
    </source>
</evidence>
<comment type="similarity">
    <text evidence="14">Belongs to the MurCDEF family.</text>
</comment>
<dbReference type="HAMAP" id="MF_00046">
    <property type="entry name" value="MurC"/>
    <property type="match status" value="1"/>
</dbReference>
<evidence type="ECO:0000256" key="2">
    <source>
        <dbReference type="ARBA" id="ARBA00004752"/>
    </source>
</evidence>
<evidence type="ECO:0000256" key="3">
    <source>
        <dbReference type="ARBA" id="ARBA00012211"/>
    </source>
</evidence>
<keyword evidence="19" id="KW-1185">Reference proteome</keyword>
<dbReference type="GO" id="GO:0005524">
    <property type="term" value="F:ATP binding"/>
    <property type="evidence" value="ECO:0007669"/>
    <property type="project" value="UniProtKB-UniRule"/>
</dbReference>
<evidence type="ECO:0000256" key="6">
    <source>
        <dbReference type="ARBA" id="ARBA00022618"/>
    </source>
</evidence>
<evidence type="ECO:0000256" key="5">
    <source>
        <dbReference type="ARBA" id="ARBA00022598"/>
    </source>
</evidence>
<dbReference type="PANTHER" id="PTHR43445:SF3">
    <property type="entry name" value="UDP-N-ACETYLMURAMATE--L-ALANINE LIGASE"/>
    <property type="match status" value="1"/>
</dbReference>
<dbReference type="Pfam" id="PF01225">
    <property type="entry name" value="Mur_ligase"/>
    <property type="match status" value="1"/>
</dbReference>
<gene>
    <name evidence="14" type="primary">murC</name>
    <name evidence="18" type="ORF">H5V45_03300</name>
</gene>
<dbReference type="GO" id="GO:0008763">
    <property type="term" value="F:UDP-N-acetylmuramate-L-alanine ligase activity"/>
    <property type="evidence" value="ECO:0007669"/>
    <property type="project" value="UniProtKB-UniRule"/>
</dbReference>
<keyword evidence="6 14" id="KW-0132">Cell division</keyword>
<comment type="catalytic activity">
    <reaction evidence="13 14">
        <text>UDP-N-acetyl-alpha-D-muramate + L-alanine + ATP = UDP-N-acetyl-alpha-D-muramoyl-L-alanine + ADP + phosphate + H(+)</text>
        <dbReference type="Rhea" id="RHEA:23372"/>
        <dbReference type="ChEBI" id="CHEBI:15378"/>
        <dbReference type="ChEBI" id="CHEBI:30616"/>
        <dbReference type="ChEBI" id="CHEBI:43474"/>
        <dbReference type="ChEBI" id="CHEBI:57972"/>
        <dbReference type="ChEBI" id="CHEBI:70757"/>
        <dbReference type="ChEBI" id="CHEBI:83898"/>
        <dbReference type="ChEBI" id="CHEBI:456216"/>
        <dbReference type="EC" id="6.3.2.8"/>
    </reaction>
</comment>
<dbReference type="PANTHER" id="PTHR43445">
    <property type="entry name" value="UDP-N-ACETYLMURAMATE--L-ALANINE LIGASE-RELATED"/>
    <property type="match status" value="1"/>
</dbReference>
<dbReference type="EC" id="6.3.2.8" evidence="3 14"/>
<keyword evidence="8 14" id="KW-0067">ATP-binding</keyword>
<dbReference type="Gene3D" id="3.90.190.20">
    <property type="entry name" value="Mur ligase, C-terminal domain"/>
    <property type="match status" value="1"/>
</dbReference>